<dbReference type="AlphaFoldDB" id="A0A554WMR2"/>
<dbReference type="PANTHER" id="PTHR36558">
    <property type="entry name" value="GLR1098 PROTEIN"/>
    <property type="match status" value="1"/>
</dbReference>
<dbReference type="InterPro" id="IPR012296">
    <property type="entry name" value="Nuclease_put_TT1808"/>
</dbReference>
<dbReference type="RefSeq" id="WP_143895682.1">
    <property type="nucleotide sequence ID" value="NZ_VJND01000010.1"/>
</dbReference>
<sequence>MTAVPKSARLAPDDYLAWERAQPVRHEYVRGEVYAMAGASDAHVTIAGNLYTALRQHLRGTPCRTYIADMKLRIAAADAFVYPDVFVTCAAADRARPEVKEEPVLVVEVLSPSTGGCDRGLKFAWYRTLPSLQEVALVDSERISVEVFRRGDDGRWVLHPYAEGERVRLASVGLELPVAAVYDDVVWPTAEG</sequence>
<keyword evidence="2" id="KW-0378">Hydrolase</keyword>
<name>A0A554WMR2_9BURK</name>
<keyword evidence="3" id="KW-1185">Reference proteome</keyword>
<feature type="domain" description="Putative restriction endonuclease" evidence="1">
    <location>
        <begin position="13"/>
        <end position="178"/>
    </location>
</feature>
<gene>
    <name evidence="2" type="ORF">Tsedi_01719</name>
</gene>
<dbReference type="InterPro" id="IPR008538">
    <property type="entry name" value="Uma2"/>
</dbReference>
<dbReference type="Gene3D" id="3.90.1570.10">
    <property type="entry name" value="tt1808, chain A"/>
    <property type="match status" value="1"/>
</dbReference>
<dbReference type="PANTHER" id="PTHR36558:SF1">
    <property type="entry name" value="RESTRICTION ENDONUCLEASE DOMAIN-CONTAINING PROTEIN-RELATED"/>
    <property type="match status" value="1"/>
</dbReference>
<dbReference type="InterPro" id="IPR011335">
    <property type="entry name" value="Restrct_endonuc-II-like"/>
</dbReference>
<dbReference type="Pfam" id="PF05685">
    <property type="entry name" value="Uma2"/>
    <property type="match status" value="1"/>
</dbReference>
<dbReference type="EMBL" id="VJND01000010">
    <property type="protein sequence ID" value="TSE24859.1"/>
    <property type="molecule type" value="Genomic_DNA"/>
</dbReference>
<proteinExistence type="predicted"/>
<reference evidence="2 3" key="1">
    <citation type="submission" date="2019-07" db="EMBL/GenBank/DDBJ databases">
        <title>Tepidimonas sediminis YIM 72259 draft genome.</title>
        <authorList>
            <person name="Da Costa M.S."/>
            <person name="Froufe H.J.C."/>
            <person name="Egas C."/>
            <person name="Albuquerque L."/>
        </authorList>
    </citation>
    <scope>NUCLEOTIDE SEQUENCE [LARGE SCALE GENOMIC DNA]</scope>
    <source>
        <strain evidence="2 3">YIM 72259</strain>
    </source>
</reference>
<dbReference type="Proteomes" id="UP000320225">
    <property type="component" value="Unassembled WGS sequence"/>
</dbReference>
<dbReference type="GO" id="GO:0004519">
    <property type="term" value="F:endonuclease activity"/>
    <property type="evidence" value="ECO:0007669"/>
    <property type="project" value="UniProtKB-KW"/>
</dbReference>
<evidence type="ECO:0000313" key="3">
    <source>
        <dbReference type="Proteomes" id="UP000320225"/>
    </source>
</evidence>
<comment type="caution">
    <text evidence="2">The sequence shown here is derived from an EMBL/GenBank/DDBJ whole genome shotgun (WGS) entry which is preliminary data.</text>
</comment>
<keyword evidence="2" id="KW-0540">Nuclease</keyword>
<organism evidence="2 3">
    <name type="scientific">Tepidimonas sediminis</name>
    <dbReference type="NCBI Taxonomy" id="2588941"/>
    <lineage>
        <taxon>Bacteria</taxon>
        <taxon>Pseudomonadati</taxon>
        <taxon>Pseudomonadota</taxon>
        <taxon>Betaproteobacteria</taxon>
        <taxon>Burkholderiales</taxon>
        <taxon>Tepidimonas</taxon>
    </lineage>
</organism>
<evidence type="ECO:0000313" key="2">
    <source>
        <dbReference type="EMBL" id="TSE24859.1"/>
    </source>
</evidence>
<dbReference type="SUPFAM" id="SSF52980">
    <property type="entry name" value="Restriction endonuclease-like"/>
    <property type="match status" value="1"/>
</dbReference>
<dbReference type="CDD" id="cd06260">
    <property type="entry name" value="DUF820-like"/>
    <property type="match status" value="1"/>
</dbReference>
<evidence type="ECO:0000259" key="1">
    <source>
        <dbReference type="Pfam" id="PF05685"/>
    </source>
</evidence>
<protein>
    <submittedName>
        <fullName evidence="2">Putative restriction endonuclease</fullName>
    </submittedName>
</protein>
<dbReference type="OrthoDB" id="9799703at2"/>
<accession>A0A554WMR2</accession>
<keyword evidence="2" id="KW-0255">Endonuclease</keyword>